<dbReference type="PANTHER" id="PTHR46401">
    <property type="entry name" value="GLYCOSYLTRANSFERASE WBBK-RELATED"/>
    <property type="match status" value="1"/>
</dbReference>
<dbReference type="InterPro" id="IPR011990">
    <property type="entry name" value="TPR-like_helical_dom_sf"/>
</dbReference>
<evidence type="ECO:0000313" key="3">
    <source>
        <dbReference type="EMBL" id="QEO17659.1"/>
    </source>
</evidence>
<dbReference type="InterPro" id="IPR001296">
    <property type="entry name" value="Glyco_trans_1"/>
</dbReference>
<organism evidence="3 4">
    <name type="scientific">Acetobacter vaccinii</name>
    <dbReference type="NCBI Taxonomy" id="2592655"/>
    <lineage>
        <taxon>Bacteria</taxon>
        <taxon>Pseudomonadati</taxon>
        <taxon>Pseudomonadota</taxon>
        <taxon>Alphaproteobacteria</taxon>
        <taxon>Acetobacterales</taxon>
        <taxon>Acetobacteraceae</taxon>
        <taxon>Acetobacter</taxon>
    </lineage>
</organism>
<protein>
    <submittedName>
        <fullName evidence="3">Glycosyltransferase family 4 protein</fullName>
    </submittedName>
</protein>
<dbReference type="Proteomes" id="UP000324536">
    <property type="component" value="Chromosome"/>
</dbReference>
<dbReference type="Pfam" id="PF00534">
    <property type="entry name" value="Glycos_transf_1"/>
    <property type="match status" value="1"/>
</dbReference>
<dbReference type="SUPFAM" id="SSF53756">
    <property type="entry name" value="UDP-Glycosyltransferase/glycogen phosphorylase"/>
    <property type="match status" value="1"/>
</dbReference>
<dbReference type="KEGG" id="acek:FLP30_07910"/>
<dbReference type="AlphaFoldDB" id="A0A5C1YR38"/>
<evidence type="ECO:0000256" key="1">
    <source>
        <dbReference type="ARBA" id="ARBA00022679"/>
    </source>
</evidence>
<dbReference type="SUPFAM" id="SSF48452">
    <property type="entry name" value="TPR-like"/>
    <property type="match status" value="1"/>
</dbReference>
<reference evidence="3 4" key="1">
    <citation type="submission" date="2019-09" db="EMBL/GenBank/DDBJ databases">
        <title>Genome sequencing of strain KACC 21233.</title>
        <authorList>
            <person name="Heo J."/>
            <person name="Kim S.-J."/>
            <person name="Kim J.-S."/>
            <person name="Hong S.-B."/>
            <person name="Kwon S.-W."/>
        </authorList>
    </citation>
    <scope>NUCLEOTIDE SEQUENCE [LARGE SCALE GENOMIC DNA]</scope>
    <source>
        <strain evidence="3 4">KACC 21233</strain>
    </source>
</reference>
<dbReference type="CDD" id="cd03809">
    <property type="entry name" value="GT4_MtfB-like"/>
    <property type="match status" value="1"/>
</dbReference>
<proteinExistence type="predicted"/>
<keyword evidence="1 3" id="KW-0808">Transferase</keyword>
<accession>A0A5C1YR38</accession>
<dbReference type="EMBL" id="CP043506">
    <property type="protein sequence ID" value="QEO17659.1"/>
    <property type="molecule type" value="Genomic_DNA"/>
</dbReference>
<keyword evidence="4" id="KW-1185">Reference proteome</keyword>
<dbReference type="PANTHER" id="PTHR46401:SF2">
    <property type="entry name" value="GLYCOSYLTRANSFERASE WBBK-RELATED"/>
    <property type="match status" value="1"/>
</dbReference>
<dbReference type="GO" id="GO:0016757">
    <property type="term" value="F:glycosyltransferase activity"/>
    <property type="evidence" value="ECO:0007669"/>
    <property type="project" value="InterPro"/>
</dbReference>
<dbReference type="Gene3D" id="1.25.40.10">
    <property type="entry name" value="Tetratricopeptide repeat domain"/>
    <property type="match status" value="1"/>
</dbReference>
<dbReference type="RefSeq" id="WP_149279336.1">
    <property type="nucleotide sequence ID" value="NZ_CP043506.1"/>
</dbReference>
<name>A0A5C1YR38_9PROT</name>
<feature type="domain" description="Glycosyl transferase family 1" evidence="2">
    <location>
        <begin position="341"/>
        <end position="496"/>
    </location>
</feature>
<evidence type="ECO:0000259" key="2">
    <source>
        <dbReference type="Pfam" id="PF00534"/>
    </source>
</evidence>
<evidence type="ECO:0000313" key="4">
    <source>
        <dbReference type="Proteomes" id="UP000324536"/>
    </source>
</evidence>
<dbReference type="Gene3D" id="3.40.50.2000">
    <property type="entry name" value="Glycogen Phosphorylase B"/>
    <property type="match status" value="1"/>
</dbReference>
<dbReference type="OrthoDB" id="9790710at2"/>
<gene>
    <name evidence="3" type="ORF">FLP30_07910</name>
</gene>
<sequence>MFKIKKSAGVRVTFGVHRRIKKGNTARAQKNWQEAEQHYLSALDKDKSLTHIWVQVGHMRREMGDRHGAANAYVTAFLNNTQHEEAHTFTAEYFDSADQDLQDRAKKILKWRSSDENLSKTVFFDVTDLLLHFWRRRIPTGIQRIQSEVVFAALEESPTTVGTCVFLSGPKAWVQLPNELFKSLITTSKHSADPKDPIWQAEIEQLRTFLAISGDMPFRRGTCIVSLGSNWSVKNYFQSLEHLKQAYGIKYIPFIHDLIPTIHPEFCVDKLVSDYNIWIEKIIDHAATFLANSESTKRDLQNFISASSRSTQDKGIEVVPLDARLGADTPLPPTGQANSITLPEKFVLLVSTIEPRKGHLLTAQAWKLLQEKHGADTPYLVCIGGKGWKADLFYDYLKRHKIVSKKIIIIHDVSDSLLFDAYRKCLCTVYPSLYEGWGLPVTESLCFGKVPVVADNSALLESGGDFAVYFKTNDAADLCRAIEKVTFDNTLRHTLEARIASDFKPREWHELARQILATVARVSHPD</sequence>